<evidence type="ECO:0000256" key="6">
    <source>
        <dbReference type="ARBA" id="ARBA00012487"/>
    </source>
</evidence>
<keyword evidence="12" id="KW-0548">Nucleotidyltransferase</keyword>
<keyword evidence="14" id="KW-0443">Lipid metabolism</keyword>
<feature type="transmembrane region" description="Helical" evidence="24">
    <location>
        <begin position="90"/>
        <end position="110"/>
    </location>
</feature>
<dbReference type="PANTHER" id="PTHR46382">
    <property type="entry name" value="PHOSPHATIDATE CYTIDYLYLTRANSFERASE"/>
    <property type="match status" value="1"/>
</dbReference>
<feature type="transmembrane region" description="Helical" evidence="24">
    <location>
        <begin position="61"/>
        <end position="78"/>
    </location>
</feature>
<keyword evidence="10" id="KW-0808">Transferase</keyword>
<dbReference type="AlphaFoldDB" id="A0A1V4AX62"/>
<evidence type="ECO:0000256" key="18">
    <source>
        <dbReference type="ARBA" id="ARBA00029893"/>
    </source>
</evidence>
<evidence type="ECO:0000256" key="16">
    <source>
        <dbReference type="ARBA" id="ARBA00023209"/>
    </source>
</evidence>
<evidence type="ECO:0000256" key="7">
    <source>
        <dbReference type="ARBA" id="ARBA00019373"/>
    </source>
</evidence>
<feature type="transmembrane region" description="Helical" evidence="24">
    <location>
        <begin position="122"/>
        <end position="140"/>
    </location>
</feature>
<dbReference type="EMBL" id="AYTS01000023">
    <property type="protein sequence ID" value="OOP57609.1"/>
    <property type="molecule type" value="Genomic_DNA"/>
</dbReference>
<dbReference type="Proteomes" id="UP000189681">
    <property type="component" value="Unassembled WGS sequence"/>
</dbReference>
<evidence type="ECO:0000256" key="3">
    <source>
        <dbReference type="ARBA" id="ARBA00005119"/>
    </source>
</evidence>
<dbReference type="EC" id="2.7.7.41" evidence="6"/>
<reference evidence="25 26" key="1">
    <citation type="journal article" date="2017" name="Water Res.">
        <title>Discovery and metagenomic analysis of an anammox bacterial enrichment related to Candidatus "Brocadia caroliniensis" in a full-scale glycerol-fed nitritation-denitritation separate centrate treatment process.</title>
        <authorList>
            <person name="Park H."/>
            <person name="Brotto A.C."/>
            <person name="van Loosdrecht M.C."/>
            <person name="Chandran K."/>
        </authorList>
    </citation>
    <scope>NUCLEOTIDE SEQUENCE [LARGE SCALE GENOMIC DNA]</scope>
    <source>
        <strain evidence="25">26THWARD</strain>
    </source>
</reference>
<dbReference type="GO" id="GO:0016024">
    <property type="term" value="P:CDP-diacylglycerol biosynthetic process"/>
    <property type="evidence" value="ECO:0007669"/>
    <property type="project" value="TreeGrafter"/>
</dbReference>
<proteinExistence type="inferred from homology"/>
<protein>
    <recommendedName>
        <fullName evidence="7">Phosphatidate cytidylyltransferase</fullName>
        <ecNumber evidence="6">2.7.7.41</ecNumber>
    </recommendedName>
    <alternativeName>
        <fullName evidence="20">CDP-DAG synthase</fullName>
    </alternativeName>
    <alternativeName>
        <fullName evidence="22">CDP-DG synthase</fullName>
    </alternativeName>
    <alternativeName>
        <fullName evidence="18">CDP-diacylglycerol synthase</fullName>
    </alternativeName>
    <alternativeName>
        <fullName evidence="21">CDP-diglyceride pyrophosphorylase</fullName>
    </alternativeName>
    <alternativeName>
        <fullName evidence="23">CDP-diglyceride synthase</fullName>
    </alternativeName>
    <alternativeName>
        <fullName evidence="19">CTP:phosphatidate cytidylyltransferase</fullName>
    </alternativeName>
</protein>
<evidence type="ECO:0000256" key="2">
    <source>
        <dbReference type="ARBA" id="ARBA00004651"/>
    </source>
</evidence>
<evidence type="ECO:0000256" key="22">
    <source>
        <dbReference type="ARBA" id="ARBA00032743"/>
    </source>
</evidence>
<keyword evidence="11 24" id="KW-0812">Transmembrane</keyword>
<keyword evidence="17" id="KW-1208">Phospholipid metabolism</keyword>
<evidence type="ECO:0000256" key="5">
    <source>
        <dbReference type="ARBA" id="ARBA00010185"/>
    </source>
</evidence>
<evidence type="ECO:0000256" key="17">
    <source>
        <dbReference type="ARBA" id="ARBA00023264"/>
    </source>
</evidence>
<dbReference type="Pfam" id="PF01148">
    <property type="entry name" value="CTP_transf_1"/>
    <property type="match status" value="1"/>
</dbReference>
<keyword evidence="13 24" id="KW-1133">Transmembrane helix</keyword>
<keyword evidence="9" id="KW-0444">Lipid biosynthesis</keyword>
<evidence type="ECO:0000256" key="21">
    <source>
        <dbReference type="ARBA" id="ARBA00032396"/>
    </source>
</evidence>
<evidence type="ECO:0000313" key="26">
    <source>
        <dbReference type="Proteomes" id="UP000189681"/>
    </source>
</evidence>
<feature type="transmembrane region" description="Helical" evidence="24">
    <location>
        <begin position="250"/>
        <end position="275"/>
    </location>
</feature>
<name>A0A1V4AX62_9BACT</name>
<comment type="pathway">
    <text evidence="3">Phospholipid metabolism; CDP-diacylglycerol biosynthesis; CDP-diacylglycerol from sn-glycerol 3-phosphate: step 3/3.</text>
</comment>
<organism evidence="25 26">
    <name type="scientific">Candidatus Brocadia carolinensis</name>
    <dbReference type="NCBI Taxonomy" id="1004156"/>
    <lineage>
        <taxon>Bacteria</taxon>
        <taxon>Pseudomonadati</taxon>
        <taxon>Planctomycetota</taxon>
        <taxon>Candidatus Brocadiia</taxon>
        <taxon>Candidatus Brocadiales</taxon>
        <taxon>Candidatus Brocadiaceae</taxon>
        <taxon>Candidatus Brocadia</taxon>
    </lineage>
</organism>
<comment type="caution">
    <text evidence="25">The sequence shown here is derived from an EMBL/GenBank/DDBJ whole genome shotgun (WGS) entry which is preliminary data.</text>
</comment>
<accession>A0A1V4AX62</accession>
<evidence type="ECO:0000256" key="11">
    <source>
        <dbReference type="ARBA" id="ARBA00022692"/>
    </source>
</evidence>
<feature type="transmembrane region" description="Helical" evidence="24">
    <location>
        <begin position="146"/>
        <end position="167"/>
    </location>
</feature>
<dbReference type="PANTHER" id="PTHR46382:SF1">
    <property type="entry name" value="PHOSPHATIDATE CYTIDYLYLTRANSFERASE"/>
    <property type="match status" value="1"/>
</dbReference>
<keyword evidence="15 24" id="KW-0472">Membrane</keyword>
<sequence>MTTLQTRITFGVAMFALFFGILWLDSLFCTDVGFGCLAIVAGGIGLYEFYHMADKNGFSPFCKSGIAAGVALLTFYWVSVRKDTGIGCHFFRQEIVVILVFWLLIVQAFARGTRDAIQNIAVTIFGIFYVVFLLSFAIALRNLPHGLSIVILVLLVSKFGDIGGYLLGRKYGRHKLAKAISPNKTIEGSCFSLASSILIAVIFNLIPHIRVMSVPWAIAFGALVGFSAMLGDLAESLLKRDANVKDSGRLVPAFGGVLDVIDCLLVSLPVSYYFLVWCKFVEL</sequence>
<evidence type="ECO:0000256" key="23">
    <source>
        <dbReference type="ARBA" id="ARBA00033406"/>
    </source>
</evidence>
<comment type="catalytic activity">
    <reaction evidence="1">
        <text>a 1,2-diacyl-sn-glycero-3-phosphate + CTP + H(+) = a CDP-1,2-diacyl-sn-glycerol + diphosphate</text>
        <dbReference type="Rhea" id="RHEA:16229"/>
        <dbReference type="ChEBI" id="CHEBI:15378"/>
        <dbReference type="ChEBI" id="CHEBI:33019"/>
        <dbReference type="ChEBI" id="CHEBI:37563"/>
        <dbReference type="ChEBI" id="CHEBI:58332"/>
        <dbReference type="ChEBI" id="CHEBI:58608"/>
        <dbReference type="EC" id="2.7.7.41"/>
    </reaction>
</comment>
<dbReference type="GO" id="GO:0005886">
    <property type="term" value="C:plasma membrane"/>
    <property type="evidence" value="ECO:0007669"/>
    <property type="project" value="UniProtKB-SubCell"/>
</dbReference>
<evidence type="ECO:0000256" key="1">
    <source>
        <dbReference type="ARBA" id="ARBA00001698"/>
    </source>
</evidence>
<evidence type="ECO:0000256" key="13">
    <source>
        <dbReference type="ARBA" id="ARBA00022989"/>
    </source>
</evidence>
<gene>
    <name evidence="25" type="ORF">AYP45_02370</name>
</gene>
<feature type="transmembrane region" description="Helical" evidence="24">
    <location>
        <begin position="218"/>
        <end position="238"/>
    </location>
</feature>
<comment type="subcellular location">
    <subcellularLocation>
        <location evidence="2">Cell membrane</location>
        <topology evidence="2">Multi-pass membrane protein</topology>
    </subcellularLocation>
</comment>
<evidence type="ECO:0000256" key="15">
    <source>
        <dbReference type="ARBA" id="ARBA00023136"/>
    </source>
</evidence>
<evidence type="ECO:0000256" key="12">
    <source>
        <dbReference type="ARBA" id="ARBA00022695"/>
    </source>
</evidence>
<evidence type="ECO:0000256" key="8">
    <source>
        <dbReference type="ARBA" id="ARBA00022475"/>
    </source>
</evidence>
<evidence type="ECO:0000256" key="10">
    <source>
        <dbReference type="ARBA" id="ARBA00022679"/>
    </source>
</evidence>
<evidence type="ECO:0000313" key="25">
    <source>
        <dbReference type="EMBL" id="OOP57609.1"/>
    </source>
</evidence>
<evidence type="ECO:0000256" key="20">
    <source>
        <dbReference type="ARBA" id="ARBA00032253"/>
    </source>
</evidence>
<keyword evidence="16" id="KW-0594">Phospholipid biosynthesis</keyword>
<dbReference type="STRING" id="1004156.AYP45_02370"/>
<evidence type="ECO:0000256" key="19">
    <source>
        <dbReference type="ARBA" id="ARBA00031825"/>
    </source>
</evidence>
<evidence type="ECO:0000256" key="24">
    <source>
        <dbReference type="SAM" id="Phobius"/>
    </source>
</evidence>
<evidence type="ECO:0000256" key="14">
    <source>
        <dbReference type="ARBA" id="ARBA00023098"/>
    </source>
</evidence>
<evidence type="ECO:0000256" key="9">
    <source>
        <dbReference type="ARBA" id="ARBA00022516"/>
    </source>
</evidence>
<comment type="pathway">
    <text evidence="4">Lipid metabolism.</text>
</comment>
<comment type="similarity">
    <text evidence="5">Belongs to the CDS family.</text>
</comment>
<feature type="transmembrane region" description="Helical" evidence="24">
    <location>
        <begin position="7"/>
        <end position="26"/>
    </location>
</feature>
<feature type="transmembrane region" description="Helical" evidence="24">
    <location>
        <begin position="188"/>
        <end position="206"/>
    </location>
</feature>
<keyword evidence="8" id="KW-1003">Cell membrane</keyword>
<evidence type="ECO:0000256" key="4">
    <source>
        <dbReference type="ARBA" id="ARBA00005189"/>
    </source>
</evidence>
<feature type="transmembrane region" description="Helical" evidence="24">
    <location>
        <begin position="32"/>
        <end position="49"/>
    </location>
</feature>
<dbReference type="GO" id="GO:0004605">
    <property type="term" value="F:phosphatidate cytidylyltransferase activity"/>
    <property type="evidence" value="ECO:0007669"/>
    <property type="project" value="UniProtKB-EC"/>
</dbReference>